<proteinExistence type="predicted"/>
<dbReference type="OrthoDB" id="2142503at2759"/>
<accession>A0A9W8CQ17</accession>
<name>A0A9W8CQ17_9FUNG</name>
<keyword evidence="2" id="KW-0732">Signal</keyword>
<comment type="caution">
    <text evidence="3">The sequence shown here is derived from an EMBL/GenBank/DDBJ whole genome shotgun (WGS) entry which is preliminary data.</text>
</comment>
<keyword evidence="4" id="KW-1185">Reference proteome</keyword>
<protein>
    <submittedName>
        <fullName evidence="3">Uncharacterized protein</fullName>
    </submittedName>
</protein>
<organism evidence="3 4">
    <name type="scientific">Coemansia erecta</name>
    <dbReference type="NCBI Taxonomy" id="147472"/>
    <lineage>
        <taxon>Eukaryota</taxon>
        <taxon>Fungi</taxon>
        <taxon>Fungi incertae sedis</taxon>
        <taxon>Zoopagomycota</taxon>
        <taxon>Kickxellomycotina</taxon>
        <taxon>Kickxellomycetes</taxon>
        <taxon>Kickxellales</taxon>
        <taxon>Kickxellaceae</taxon>
        <taxon>Coemansia</taxon>
    </lineage>
</organism>
<evidence type="ECO:0000256" key="2">
    <source>
        <dbReference type="SAM" id="SignalP"/>
    </source>
</evidence>
<dbReference type="PANTHER" id="PTHR36854:SF1">
    <property type="entry name" value="TRANSMEMBRANE PROTEIN"/>
    <property type="match status" value="1"/>
</dbReference>
<evidence type="ECO:0000313" key="3">
    <source>
        <dbReference type="EMBL" id="KAJ1719668.1"/>
    </source>
</evidence>
<dbReference type="Proteomes" id="UP001149813">
    <property type="component" value="Unassembled WGS sequence"/>
</dbReference>
<feature type="chain" id="PRO_5040943348" evidence="2">
    <location>
        <begin position="20"/>
        <end position="144"/>
    </location>
</feature>
<feature type="transmembrane region" description="Helical" evidence="1">
    <location>
        <begin position="103"/>
        <end position="121"/>
    </location>
</feature>
<sequence length="144" mass="15464">MLLLLLFSLLAATTGVAFAKDVTNFCKCSCGPNSAILELTPFGLSHLPHASQPIDVGTLMPNVCMNCTRLLCGIAEPQLCDGAAVDEEIVPLCFQRDSLQDELIVSAFLLLVVGLLVWTAVRAHVKPVVDRLLTQYGYNPVGHA</sequence>
<evidence type="ECO:0000313" key="4">
    <source>
        <dbReference type="Proteomes" id="UP001149813"/>
    </source>
</evidence>
<dbReference type="AlphaFoldDB" id="A0A9W8CQ17"/>
<keyword evidence="1" id="KW-0472">Membrane</keyword>
<reference evidence="3" key="1">
    <citation type="submission" date="2022-07" db="EMBL/GenBank/DDBJ databases">
        <title>Phylogenomic reconstructions and comparative analyses of Kickxellomycotina fungi.</title>
        <authorList>
            <person name="Reynolds N.K."/>
            <person name="Stajich J.E."/>
            <person name="Barry K."/>
            <person name="Grigoriev I.V."/>
            <person name="Crous P."/>
            <person name="Smith M.E."/>
        </authorList>
    </citation>
    <scope>NUCLEOTIDE SEQUENCE</scope>
    <source>
        <strain evidence="3">NBRC 32514</strain>
    </source>
</reference>
<keyword evidence="1" id="KW-1133">Transmembrane helix</keyword>
<dbReference type="PANTHER" id="PTHR36854">
    <property type="entry name" value="CHROMOSOME 9, WHOLE GENOME SHOTGUN SEQUENCE"/>
    <property type="match status" value="1"/>
</dbReference>
<evidence type="ECO:0000256" key="1">
    <source>
        <dbReference type="SAM" id="Phobius"/>
    </source>
</evidence>
<gene>
    <name evidence="3" type="ORF">LPJ53_005612</name>
</gene>
<keyword evidence="1" id="KW-0812">Transmembrane</keyword>
<feature type="signal peptide" evidence="2">
    <location>
        <begin position="1"/>
        <end position="19"/>
    </location>
</feature>
<dbReference type="EMBL" id="JANBOJ010000358">
    <property type="protein sequence ID" value="KAJ1719668.1"/>
    <property type="molecule type" value="Genomic_DNA"/>
</dbReference>